<evidence type="ECO:0000313" key="9">
    <source>
        <dbReference type="Proteomes" id="UP000275076"/>
    </source>
</evidence>
<dbReference type="Proteomes" id="UP000275076">
    <property type="component" value="Unassembled WGS sequence"/>
</dbReference>
<dbReference type="Gene3D" id="3.30.450.40">
    <property type="match status" value="1"/>
</dbReference>
<gene>
    <name evidence="8" type="ORF">D7Z54_17245</name>
</gene>
<dbReference type="Gene3D" id="1.10.10.10">
    <property type="entry name" value="Winged helix-like DNA-binding domain superfamily/Winged helix DNA-binding domain"/>
    <property type="match status" value="1"/>
</dbReference>
<comment type="function">
    <text evidence="4">May be an activator protein for the gylABX operon.</text>
</comment>
<evidence type="ECO:0000256" key="1">
    <source>
        <dbReference type="ARBA" id="ARBA00023015"/>
    </source>
</evidence>
<feature type="domain" description="IclR-ED" evidence="7">
    <location>
        <begin position="67"/>
        <end position="250"/>
    </location>
</feature>
<dbReference type="Pfam" id="PF01614">
    <property type="entry name" value="IclR_C"/>
    <property type="match status" value="1"/>
</dbReference>
<evidence type="ECO:0000259" key="6">
    <source>
        <dbReference type="PROSITE" id="PS51077"/>
    </source>
</evidence>
<reference evidence="8 9" key="1">
    <citation type="submission" date="2018-10" db="EMBL/GenBank/DDBJ databases">
        <title>Draft genome sequence of Bacillus salarius IM0101, isolated from a hypersaline soil in Inner Mongolia, China.</title>
        <authorList>
            <person name="Yamprayoonswat W."/>
            <person name="Boonvisut S."/>
            <person name="Jumpathong W."/>
            <person name="Sittihan S."/>
            <person name="Ruangsuj P."/>
            <person name="Wanthongcharoen S."/>
            <person name="Thongpramul N."/>
            <person name="Pimmason S."/>
            <person name="Yu B."/>
            <person name="Yasawong M."/>
        </authorList>
    </citation>
    <scope>NUCLEOTIDE SEQUENCE [LARGE SCALE GENOMIC DNA]</scope>
    <source>
        <strain evidence="8 9">IM0101</strain>
    </source>
</reference>
<dbReference type="SUPFAM" id="SSF46785">
    <property type="entry name" value="Winged helix' DNA-binding domain"/>
    <property type="match status" value="1"/>
</dbReference>
<dbReference type="GO" id="GO:0003677">
    <property type="term" value="F:DNA binding"/>
    <property type="evidence" value="ECO:0007669"/>
    <property type="project" value="UniProtKB-KW"/>
</dbReference>
<accession>A0A3R9PJJ0</accession>
<dbReference type="InterPro" id="IPR050707">
    <property type="entry name" value="HTH_MetabolicPath_Reg"/>
</dbReference>
<keyword evidence="3" id="KW-0804">Transcription</keyword>
<dbReference type="OrthoDB" id="9791752at2"/>
<dbReference type="InterPro" id="IPR036390">
    <property type="entry name" value="WH_DNA-bd_sf"/>
</dbReference>
<evidence type="ECO:0000256" key="5">
    <source>
        <dbReference type="ARBA" id="ARBA00070406"/>
    </source>
</evidence>
<name>A0A3R9PJJ0_9BACI</name>
<evidence type="ECO:0000259" key="7">
    <source>
        <dbReference type="PROSITE" id="PS51078"/>
    </source>
</evidence>
<dbReference type="PROSITE" id="PS51078">
    <property type="entry name" value="ICLR_ED"/>
    <property type="match status" value="1"/>
</dbReference>
<proteinExistence type="predicted"/>
<evidence type="ECO:0000313" key="8">
    <source>
        <dbReference type="EMBL" id="RSL32171.1"/>
    </source>
</evidence>
<dbReference type="AlphaFoldDB" id="A0A3R9PJJ0"/>
<dbReference type="EMBL" id="RBVX01000017">
    <property type="protein sequence ID" value="RSL32171.1"/>
    <property type="molecule type" value="Genomic_DNA"/>
</dbReference>
<dbReference type="Pfam" id="PF09339">
    <property type="entry name" value="HTH_IclR"/>
    <property type="match status" value="1"/>
</dbReference>
<dbReference type="InterPro" id="IPR014757">
    <property type="entry name" value="Tscrpt_reg_IclR_C"/>
</dbReference>
<protein>
    <recommendedName>
        <fullName evidence="5">Glycerol operon regulatory protein</fullName>
    </recommendedName>
</protein>
<dbReference type="InterPro" id="IPR005471">
    <property type="entry name" value="Tscrpt_reg_IclR_N"/>
</dbReference>
<feature type="domain" description="HTH iclR-type" evidence="6">
    <location>
        <begin position="4"/>
        <end position="66"/>
    </location>
</feature>
<evidence type="ECO:0000256" key="3">
    <source>
        <dbReference type="ARBA" id="ARBA00023163"/>
    </source>
</evidence>
<dbReference type="RefSeq" id="WP_125557303.1">
    <property type="nucleotide sequence ID" value="NZ_RBVX01000017.1"/>
</dbReference>
<dbReference type="GO" id="GO:0003700">
    <property type="term" value="F:DNA-binding transcription factor activity"/>
    <property type="evidence" value="ECO:0007669"/>
    <property type="project" value="TreeGrafter"/>
</dbReference>
<dbReference type="PANTHER" id="PTHR30136:SF7">
    <property type="entry name" value="HTH-TYPE TRANSCRIPTIONAL REGULATOR KDGR-RELATED"/>
    <property type="match status" value="1"/>
</dbReference>
<sequence>MPIIQSLDRALKILDLFDESVSELKITDISDKMLLHKSTVHSLLKTLEKHQYVEQNEESGKYRLGLKLFERGNSVIRSRDIRVVAKDFLHTLSKETGQTVHLVIQDGKEGLYIDKVESASATILYSRIGRRIPLHCSGVGKALIAFQPDQAIADTLKDYEFIQRTEHTITTREAFWEEIRLIREKGYAEDREENEPGVHCVAIPVRDHTGEIAAAISISTLSMRTSKEEMQHYTNQLIEAGKQLSEKLGYGF</sequence>
<dbReference type="FunFam" id="1.10.10.10:FF:000056">
    <property type="entry name" value="IclR family transcriptional regulator"/>
    <property type="match status" value="1"/>
</dbReference>
<keyword evidence="9" id="KW-1185">Reference proteome</keyword>
<keyword evidence="2" id="KW-0238">DNA-binding</keyword>
<dbReference type="InterPro" id="IPR036388">
    <property type="entry name" value="WH-like_DNA-bd_sf"/>
</dbReference>
<evidence type="ECO:0000256" key="2">
    <source>
        <dbReference type="ARBA" id="ARBA00023125"/>
    </source>
</evidence>
<comment type="caution">
    <text evidence="8">The sequence shown here is derived from an EMBL/GenBank/DDBJ whole genome shotgun (WGS) entry which is preliminary data.</text>
</comment>
<organism evidence="8 9">
    <name type="scientific">Salibacterium salarium</name>
    <dbReference type="NCBI Taxonomy" id="284579"/>
    <lineage>
        <taxon>Bacteria</taxon>
        <taxon>Bacillati</taxon>
        <taxon>Bacillota</taxon>
        <taxon>Bacilli</taxon>
        <taxon>Bacillales</taxon>
        <taxon>Bacillaceae</taxon>
    </lineage>
</organism>
<dbReference type="InterPro" id="IPR029016">
    <property type="entry name" value="GAF-like_dom_sf"/>
</dbReference>
<dbReference type="SMART" id="SM00346">
    <property type="entry name" value="HTH_ICLR"/>
    <property type="match status" value="1"/>
</dbReference>
<evidence type="ECO:0000256" key="4">
    <source>
        <dbReference type="ARBA" id="ARBA00058938"/>
    </source>
</evidence>
<dbReference type="PANTHER" id="PTHR30136">
    <property type="entry name" value="HELIX-TURN-HELIX TRANSCRIPTIONAL REGULATOR, ICLR FAMILY"/>
    <property type="match status" value="1"/>
</dbReference>
<dbReference type="GO" id="GO:0045892">
    <property type="term" value="P:negative regulation of DNA-templated transcription"/>
    <property type="evidence" value="ECO:0007669"/>
    <property type="project" value="TreeGrafter"/>
</dbReference>
<dbReference type="SUPFAM" id="SSF55781">
    <property type="entry name" value="GAF domain-like"/>
    <property type="match status" value="1"/>
</dbReference>
<dbReference type="PROSITE" id="PS51077">
    <property type="entry name" value="HTH_ICLR"/>
    <property type="match status" value="1"/>
</dbReference>
<keyword evidence="1" id="KW-0805">Transcription regulation</keyword>